<organism evidence="2 3">
    <name type="scientific">Neocallimastix californiae</name>
    <dbReference type="NCBI Taxonomy" id="1754190"/>
    <lineage>
        <taxon>Eukaryota</taxon>
        <taxon>Fungi</taxon>
        <taxon>Fungi incertae sedis</taxon>
        <taxon>Chytridiomycota</taxon>
        <taxon>Chytridiomycota incertae sedis</taxon>
        <taxon>Neocallimastigomycetes</taxon>
        <taxon>Neocallimastigales</taxon>
        <taxon>Neocallimastigaceae</taxon>
        <taxon>Neocallimastix</taxon>
    </lineage>
</organism>
<keyword evidence="3" id="KW-1185">Reference proteome</keyword>
<evidence type="ECO:0000256" key="1">
    <source>
        <dbReference type="SAM" id="Phobius"/>
    </source>
</evidence>
<dbReference type="GO" id="GO:0045047">
    <property type="term" value="P:protein targeting to ER"/>
    <property type="evidence" value="ECO:0007669"/>
    <property type="project" value="InterPro"/>
</dbReference>
<keyword evidence="1" id="KW-0472">Membrane</keyword>
<evidence type="ECO:0000313" key="3">
    <source>
        <dbReference type="Proteomes" id="UP000193920"/>
    </source>
</evidence>
<dbReference type="InterPro" id="IPR012098">
    <property type="entry name" value="SND3_fun"/>
</dbReference>
<reference evidence="2 3" key="1">
    <citation type="submission" date="2016-08" db="EMBL/GenBank/DDBJ databases">
        <title>A Parts List for Fungal Cellulosomes Revealed by Comparative Genomics.</title>
        <authorList>
            <consortium name="DOE Joint Genome Institute"/>
            <person name="Haitjema C.H."/>
            <person name="Gilmore S.P."/>
            <person name="Henske J.K."/>
            <person name="Solomon K.V."/>
            <person name="De Groot R."/>
            <person name="Kuo A."/>
            <person name="Mondo S.J."/>
            <person name="Salamov A.A."/>
            <person name="Labutti K."/>
            <person name="Zhao Z."/>
            <person name="Chiniquy J."/>
            <person name="Barry K."/>
            <person name="Brewer H.M."/>
            <person name="Purvine S.O."/>
            <person name="Wright A.T."/>
            <person name="Boxma B."/>
            <person name="Van Alen T."/>
            <person name="Hackstein J.H."/>
            <person name="Baker S.E."/>
            <person name="Grigoriev I.V."/>
            <person name="O'Malley M.A."/>
        </authorList>
    </citation>
    <scope>NUCLEOTIDE SEQUENCE [LARGE SCALE GENOMIC DNA]</scope>
    <source>
        <strain evidence="2 3">G1</strain>
    </source>
</reference>
<dbReference type="EMBL" id="MCOG01000128">
    <property type="protein sequence ID" value="ORY40324.1"/>
    <property type="molecule type" value="Genomic_DNA"/>
</dbReference>
<protein>
    <recommendedName>
        <fullName evidence="4">Inorganic phosphate transport PHO88</fullName>
    </recommendedName>
</protein>
<dbReference type="PANTHER" id="PTHR28112:SF1">
    <property type="entry name" value="SRP-INDEPENDENT TARGETING PROTEIN 3"/>
    <property type="match status" value="1"/>
</dbReference>
<keyword evidence="1" id="KW-1133">Transmembrane helix</keyword>
<accession>A0A1Y2C086</accession>
<dbReference type="GO" id="GO:0005739">
    <property type="term" value="C:mitochondrion"/>
    <property type="evidence" value="ECO:0007669"/>
    <property type="project" value="TreeGrafter"/>
</dbReference>
<evidence type="ECO:0000313" key="2">
    <source>
        <dbReference type="EMBL" id="ORY40324.1"/>
    </source>
</evidence>
<comment type="caution">
    <text evidence="2">The sequence shown here is derived from an EMBL/GenBank/DDBJ whole genome shotgun (WGS) entry which is preliminary data.</text>
</comment>
<feature type="transmembrane region" description="Helical" evidence="1">
    <location>
        <begin position="12"/>
        <end position="31"/>
    </location>
</feature>
<dbReference type="AlphaFoldDB" id="A0A1Y2C086"/>
<keyword evidence="1" id="KW-0812">Transmembrane</keyword>
<dbReference type="GO" id="GO:0005783">
    <property type="term" value="C:endoplasmic reticulum"/>
    <property type="evidence" value="ECO:0007669"/>
    <property type="project" value="InterPro"/>
</dbReference>
<evidence type="ECO:0008006" key="4">
    <source>
        <dbReference type="Google" id="ProtNLM"/>
    </source>
</evidence>
<feature type="transmembrane region" description="Helical" evidence="1">
    <location>
        <begin position="43"/>
        <end position="65"/>
    </location>
</feature>
<proteinExistence type="predicted"/>
<dbReference type="OrthoDB" id="18139at2759"/>
<sequence>MDTREKLQAMNTPMNKQVIFMFVVLIGMQFVNKIDFENPTNKMYLFIAYGVAQLLTVCAATLIYFRIKQKNEKELIHIKNGGIMEKAQAAVDKDVDENEIITQTVMEYDLAKCKQMFSNVALTVALSGFLYYKFQIIKPLAIQSIFAIKNLLEQPLVSIHILGKPATGSLARPFKSGNFLAPQEEAVTDKDYKRMEKKKN</sequence>
<dbReference type="PANTHER" id="PTHR28112">
    <property type="entry name" value="SRP-INDEPENDENT TARGETING PROTEIN 3"/>
    <property type="match status" value="1"/>
</dbReference>
<gene>
    <name evidence="2" type="ORF">LY90DRAFT_672234</name>
</gene>
<name>A0A1Y2C086_9FUNG</name>
<dbReference type="Pfam" id="PF10032">
    <property type="entry name" value="Pho88"/>
    <property type="match status" value="1"/>
</dbReference>
<dbReference type="Proteomes" id="UP000193920">
    <property type="component" value="Unassembled WGS sequence"/>
</dbReference>